<gene>
    <name evidence="2" type="ORF">SARC_15892</name>
</gene>
<dbReference type="InterPro" id="IPR028934">
    <property type="entry name" value="Vps26-related"/>
</dbReference>
<dbReference type="eggNOG" id="KOG3063">
    <property type="taxonomic scope" value="Eukaryota"/>
</dbReference>
<name>A0A0L0F4R2_9EUKA</name>
<proteinExistence type="inferred from homology"/>
<dbReference type="Gene3D" id="2.60.40.640">
    <property type="match status" value="1"/>
</dbReference>
<evidence type="ECO:0000313" key="3">
    <source>
        <dbReference type="Proteomes" id="UP000054560"/>
    </source>
</evidence>
<comment type="similarity">
    <text evidence="1">Belongs to the VPS26 family.</text>
</comment>
<keyword evidence="3" id="KW-1185">Reference proteome</keyword>
<evidence type="ECO:0000313" key="2">
    <source>
        <dbReference type="EMBL" id="KNC71566.1"/>
    </source>
</evidence>
<dbReference type="Pfam" id="PF03643">
    <property type="entry name" value="Vps26"/>
    <property type="match status" value="1"/>
</dbReference>
<dbReference type="STRING" id="667725.A0A0L0F4R2"/>
<dbReference type="RefSeq" id="XP_014145468.1">
    <property type="nucleotide sequence ID" value="XM_014289993.1"/>
</dbReference>
<protein>
    <recommendedName>
        <fullName evidence="4">Vacuolar protein sorting-associated protein 26</fullName>
    </recommendedName>
</protein>
<evidence type="ECO:0000256" key="1">
    <source>
        <dbReference type="ARBA" id="ARBA00009100"/>
    </source>
</evidence>
<dbReference type="PANTHER" id="PTHR12233">
    <property type="entry name" value="VACUOLAR PROTEIN SORTING 26 RELATED"/>
    <property type="match status" value="1"/>
</dbReference>
<reference evidence="2 3" key="1">
    <citation type="submission" date="2011-02" db="EMBL/GenBank/DDBJ databases">
        <title>The Genome Sequence of Sphaeroforma arctica JP610.</title>
        <authorList>
            <consortium name="The Broad Institute Genome Sequencing Platform"/>
            <person name="Russ C."/>
            <person name="Cuomo C."/>
            <person name="Young S.K."/>
            <person name="Zeng Q."/>
            <person name="Gargeya S."/>
            <person name="Alvarado L."/>
            <person name="Berlin A."/>
            <person name="Chapman S.B."/>
            <person name="Chen Z."/>
            <person name="Freedman E."/>
            <person name="Gellesch M."/>
            <person name="Goldberg J."/>
            <person name="Griggs A."/>
            <person name="Gujja S."/>
            <person name="Heilman E."/>
            <person name="Heiman D."/>
            <person name="Howarth C."/>
            <person name="Mehta T."/>
            <person name="Neiman D."/>
            <person name="Pearson M."/>
            <person name="Roberts A."/>
            <person name="Saif S."/>
            <person name="Shea T."/>
            <person name="Shenoy N."/>
            <person name="Sisk P."/>
            <person name="Stolte C."/>
            <person name="Sykes S."/>
            <person name="White J."/>
            <person name="Yandava C."/>
            <person name="Burger G."/>
            <person name="Gray M.W."/>
            <person name="Holland P.W.H."/>
            <person name="King N."/>
            <person name="Lang F.B.F."/>
            <person name="Roger A.J."/>
            <person name="Ruiz-Trillo I."/>
            <person name="Haas B."/>
            <person name="Nusbaum C."/>
            <person name="Birren B."/>
        </authorList>
    </citation>
    <scope>NUCLEOTIDE SEQUENCE [LARGE SCALE GENOMIC DNA]</scope>
    <source>
        <strain evidence="2 3">JP610</strain>
    </source>
</reference>
<dbReference type="AlphaFoldDB" id="A0A0L0F4R2"/>
<evidence type="ECO:0008006" key="4">
    <source>
        <dbReference type="Google" id="ProtNLM"/>
    </source>
</evidence>
<dbReference type="GeneID" id="25916396"/>
<organism evidence="2 3">
    <name type="scientific">Sphaeroforma arctica JP610</name>
    <dbReference type="NCBI Taxonomy" id="667725"/>
    <lineage>
        <taxon>Eukaryota</taxon>
        <taxon>Ichthyosporea</taxon>
        <taxon>Ichthyophonida</taxon>
        <taxon>Sphaeroforma</taxon>
    </lineage>
</organism>
<accession>A0A0L0F4R2</accession>
<dbReference type="EMBL" id="KQ248535">
    <property type="protein sequence ID" value="KNC71566.1"/>
    <property type="molecule type" value="Genomic_DNA"/>
</dbReference>
<dbReference type="OrthoDB" id="3821113at2759"/>
<sequence length="78" mass="8742">MELAIVRKETLGVGKGTSTETQTVTKFEIMDGAPVKGESIPIRLFLAGFDLTPSMTDICKRFSVRYYLNLVLIDEDDR</sequence>
<dbReference type="InterPro" id="IPR014752">
    <property type="entry name" value="Arrestin-like_C"/>
</dbReference>
<feature type="non-terminal residue" evidence="2">
    <location>
        <position position="78"/>
    </location>
</feature>
<dbReference type="Proteomes" id="UP000054560">
    <property type="component" value="Unassembled WGS sequence"/>
</dbReference>
<dbReference type="GO" id="GO:0006886">
    <property type="term" value="P:intracellular protein transport"/>
    <property type="evidence" value="ECO:0007669"/>
    <property type="project" value="InterPro"/>
</dbReference>